<evidence type="ECO:0000256" key="1">
    <source>
        <dbReference type="SAM" id="SignalP"/>
    </source>
</evidence>
<dbReference type="EMBL" id="JBFNXX010000002">
    <property type="protein sequence ID" value="MEW9918516.1"/>
    <property type="molecule type" value="Genomic_DNA"/>
</dbReference>
<dbReference type="Pfam" id="PF09923">
    <property type="entry name" value="DUF2155"/>
    <property type="match status" value="1"/>
</dbReference>
<organism evidence="2 3">
    <name type="scientific">Sulfitobacter sediminis</name>
    <dbReference type="NCBI Taxonomy" id="3234186"/>
    <lineage>
        <taxon>Bacteria</taxon>
        <taxon>Pseudomonadati</taxon>
        <taxon>Pseudomonadota</taxon>
        <taxon>Alphaproteobacteria</taxon>
        <taxon>Rhodobacterales</taxon>
        <taxon>Roseobacteraceae</taxon>
        <taxon>Sulfitobacter</taxon>
    </lineage>
</organism>
<dbReference type="Proteomes" id="UP001556098">
    <property type="component" value="Unassembled WGS sequence"/>
</dbReference>
<feature type="signal peptide" evidence="1">
    <location>
        <begin position="1"/>
        <end position="17"/>
    </location>
</feature>
<comment type="caution">
    <text evidence="2">The sequence shown here is derived from an EMBL/GenBank/DDBJ whole genome shotgun (WGS) entry which is preliminary data.</text>
</comment>
<keyword evidence="3" id="KW-1185">Reference proteome</keyword>
<protein>
    <submittedName>
        <fullName evidence="2">DUF2155 domain-containing protein</fullName>
    </submittedName>
</protein>
<proteinExistence type="predicted"/>
<evidence type="ECO:0000313" key="3">
    <source>
        <dbReference type="Proteomes" id="UP001556098"/>
    </source>
</evidence>
<dbReference type="InterPro" id="IPR019225">
    <property type="entry name" value="DUF2155"/>
</dbReference>
<feature type="chain" id="PRO_5045060501" evidence="1">
    <location>
        <begin position="18"/>
        <end position="117"/>
    </location>
</feature>
<keyword evidence="1" id="KW-0732">Signal</keyword>
<dbReference type="RefSeq" id="WP_367876220.1">
    <property type="nucleotide sequence ID" value="NZ_JBFNXX010000002.1"/>
</dbReference>
<sequence>MWKYLFTLAFLAMPLAAQEVANAPAAVLRTLDKTSGDTRDIEIPAGQSQTLGPLTIVMKECRYPAGNPSGNAYALLEISERGREGPLFSGWMIASSPALSALEHRRYDVWVIRCITS</sequence>
<name>A0ABV3RHS8_9RHOB</name>
<gene>
    <name evidence="2" type="ORF">AB2B41_02795</name>
</gene>
<evidence type="ECO:0000313" key="2">
    <source>
        <dbReference type="EMBL" id="MEW9918516.1"/>
    </source>
</evidence>
<reference evidence="2 3" key="1">
    <citation type="submission" date="2024-07" db="EMBL/GenBank/DDBJ databases">
        <title>Marimonas sp.nov., isolated from tidal-flat sediment.</title>
        <authorList>
            <person name="Jayan J.N."/>
            <person name="Lee S.S."/>
        </authorList>
    </citation>
    <scope>NUCLEOTIDE SEQUENCE [LARGE SCALE GENOMIC DNA]</scope>
    <source>
        <strain evidence="2 3">MJW-29</strain>
    </source>
</reference>
<accession>A0ABV3RHS8</accession>